<protein>
    <submittedName>
        <fullName evidence="1">Uncharacterized protein</fullName>
    </submittedName>
</protein>
<dbReference type="RefSeq" id="WP_420070411.1">
    <property type="nucleotide sequence ID" value="NZ_JBCHKQ010000011.1"/>
</dbReference>
<reference evidence="1 2" key="1">
    <citation type="submission" date="2024-03" db="EMBL/GenBank/DDBJ databases">
        <title>Ignisphaera cupida sp. nov., a hyperthermophilic hydrolytic archaeon from a hot spring of Kamchatka, and proposal of Ignisphaeraceae fam. nov.</title>
        <authorList>
            <person name="Podosokorskaya O.A."/>
            <person name="Elcheninov A.G."/>
            <person name="Maltseva A.I."/>
            <person name="Zayulina K.S."/>
            <person name="Novikov A."/>
            <person name="Merkel A.Y."/>
        </authorList>
    </citation>
    <scope>NUCLEOTIDE SEQUENCE [LARGE SCALE GENOMIC DNA]</scope>
    <source>
        <strain evidence="1 2">38H-sp</strain>
    </source>
</reference>
<gene>
    <name evidence="1" type="ORF">WKV44_10470</name>
</gene>
<evidence type="ECO:0000313" key="2">
    <source>
        <dbReference type="Proteomes" id="UP001466331"/>
    </source>
</evidence>
<organism evidence="1 2">
    <name type="scientific">Rarispira pelagica</name>
    <dbReference type="NCBI Taxonomy" id="3141764"/>
    <lineage>
        <taxon>Bacteria</taxon>
        <taxon>Pseudomonadati</taxon>
        <taxon>Spirochaetota</taxon>
        <taxon>Spirochaetia</taxon>
        <taxon>Winmispirales</taxon>
        <taxon>Winmispiraceae</taxon>
        <taxon>Rarispira</taxon>
    </lineage>
</organism>
<keyword evidence="2" id="KW-1185">Reference proteome</keyword>
<proteinExistence type="predicted"/>
<sequence length="79" mass="9014">MYSFGDYKITDLAEYNELSDMPYLESQAQMVGDFALLYYKARYGSGLSNAEQKVIREMSRILQNSGILSEAVTWVSENL</sequence>
<evidence type="ECO:0000313" key="1">
    <source>
        <dbReference type="EMBL" id="MEM5948959.1"/>
    </source>
</evidence>
<dbReference type="EMBL" id="JBCHKQ010000011">
    <property type="protein sequence ID" value="MEM5948959.1"/>
    <property type="molecule type" value="Genomic_DNA"/>
</dbReference>
<accession>A0ABU9UEI5</accession>
<comment type="caution">
    <text evidence="1">The sequence shown here is derived from an EMBL/GenBank/DDBJ whole genome shotgun (WGS) entry which is preliminary data.</text>
</comment>
<dbReference type="Proteomes" id="UP001466331">
    <property type="component" value="Unassembled WGS sequence"/>
</dbReference>
<name>A0ABU9UEI5_9SPIR</name>